<keyword evidence="4" id="KW-1185">Reference proteome</keyword>
<evidence type="ECO:0000313" key="3">
    <source>
        <dbReference type="EMBL" id="GGO92342.1"/>
    </source>
</evidence>
<accession>A0A918DYJ6</accession>
<evidence type="ECO:0000256" key="2">
    <source>
        <dbReference type="SAM" id="SignalP"/>
    </source>
</evidence>
<feature type="signal peptide" evidence="2">
    <location>
        <begin position="1"/>
        <end position="21"/>
    </location>
</feature>
<keyword evidence="2" id="KW-0732">Signal</keyword>
<feature type="chain" id="PRO_5036929901" evidence="2">
    <location>
        <begin position="22"/>
        <end position="135"/>
    </location>
</feature>
<evidence type="ECO:0000256" key="1">
    <source>
        <dbReference type="SAM" id="MobiDB-lite"/>
    </source>
</evidence>
<name>A0A918DYJ6_9ACTN</name>
<organism evidence="3 4">
    <name type="scientific">Wenjunlia tyrosinilytica</name>
    <dbReference type="NCBI Taxonomy" id="1544741"/>
    <lineage>
        <taxon>Bacteria</taxon>
        <taxon>Bacillati</taxon>
        <taxon>Actinomycetota</taxon>
        <taxon>Actinomycetes</taxon>
        <taxon>Kitasatosporales</taxon>
        <taxon>Streptomycetaceae</taxon>
        <taxon>Wenjunlia</taxon>
    </lineage>
</organism>
<reference evidence="3" key="1">
    <citation type="journal article" date="2014" name="Int. J. Syst. Evol. Microbiol.">
        <title>Complete genome sequence of Corynebacterium casei LMG S-19264T (=DSM 44701T), isolated from a smear-ripened cheese.</title>
        <authorList>
            <consortium name="US DOE Joint Genome Institute (JGI-PGF)"/>
            <person name="Walter F."/>
            <person name="Albersmeier A."/>
            <person name="Kalinowski J."/>
            <person name="Ruckert C."/>
        </authorList>
    </citation>
    <scope>NUCLEOTIDE SEQUENCE</scope>
    <source>
        <strain evidence="3">CGMCC 4.7201</strain>
    </source>
</reference>
<feature type="region of interest" description="Disordered" evidence="1">
    <location>
        <begin position="36"/>
        <end position="111"/>
    </location>
</feature>
<gene>
    <name evidence="3" type="ORF">GCM10012280_42300</name>
</gene>
<dbReference type="AlphaFoldDB" id="A0A918DYJ6"/>
<dbReference type="Proteomes" id="UP000641932">
    <property type="component" value="Unassembled WGS sequence"/>
</dbReference>
<evidence type="ECO:0000313" key="4">
    <source>
        <dbReference type="Proteomes" id="UP000641932"/>
    </source>
</evidence>
<feature type="compositionally biased region" description="Pro residues" evidence="1">
    <location>
        <begin position="90"/>
        <end position="103"/>
    </location>
</feature>
<feature type="compositionally biased region" description="Basic and acidic residues" evidence="1">
    <location>
        <begin position="46"/>
        <end position="56"/>
    </location>
</feature>
<feature type="region of interest" description="Disordered" evidence="1">
    <location>
        <begin position="116"/>
        <end position="135"/>
    </location>
</feature>
<reference evidence="3" key="2">
    <citation type="submission" date="2020-09" db="EMBL/GenBank/DDBJ databases">
        <authorList>
            <person name="Sun Q."/>
            <person name="Zhou Y."/>
        </authorList>
    </citation>
    <scope>NUCLEOTIDE SEQUENCE</scope>
    <source>
        <strain evidence="3">CGMCC 4.7201</strain>
    </source>
</reference>
<dbReference type="EMBL" id="BMMS01000018">
    <property type="protein sequence ID" value="GGO92342.1"/>
    <property type="molecule type" value="Genomic_DNA"/>
</dbReference>
<protein>
    <submittedName>
        <fullName evidence="3">Uncharacterized protein</fullName>
    </submittedName>
</protein>
<comment type="caution">
    <text evidence="3">The sequence shown here is derived from an EMBL/GenBank/DDBJ whole genome shotgun (WGS) entry which is preliminary data.</text>
</comment>
<proteinExistence type="predicted"/>
<sequence>MLGCALATLLAALLVCSGSLAPRGGVHHRSLPMKAHAAAPAAVKVRPHDVDAKADRTAPTAHVCSAAGDGTGHSGCDGSSEQNAGATLPGPLPQPAPAVPPRLPIAVALPAPGPAGPLPGSDLSPDLHRLQVLRT</sequence>